<feature type="transmembrane region" description="Helical" evidence="5">
    <location>
        <begin position="7"/>
        <end position="32"/>
    </location>
</feature>
<dbReference type="EMBL" id="PGTY01000002">
    <property type="protein sequence ID" value="PJI86058.1"/>
    <property type="molecule type" value="Genomic_DNA"/>
</dbReference>
<proteinExistence type="predicted"/>
<protein>
    <submittedName>
        <fullName evidence="7">Putative flippase GtrA</fullName>
    </submittedName>
</protein>
<gene>
    <name evidence="7" type="ORF">BC777_2415</name>
</gene>
<comment type="caution">
    <text evidence="7">The sequence shown here is derived from an EMBL/GenBank/DDBJ whole genome shotgun (WGS) entry which is preliminary data.</text>
</comment>
<evidence type="ECO:0000256" key="2">
    <source>
        <dbReference type="ARBA" id="ARBA00022692"/>
    </source>
</evidence>
<sequence length="131" mass="14157">MSKLNQLWAFVRFLAVGGSFSLGYALVTAALISFANAPPLPTSVIVYLLCIPAAFLAQRKFAFRGHQSGRAGFLIYGVTQLGSLVMVSTITSRLVTRNFMIDTGLFLVIAGTAAVVSYLICRYVIFRPQSG</sequence>
<evidence type="ECO:0000256" key="4">
    <source>
        <dbReference type="ARBA" id="ARBA00023136"/>
    </source>
</evidence>
<feature type="transmembrane region" description="Helical" evidence="5">
    <location>
        <begin position="104"/>
        <end position="125"/>
    </location>
</feature>
<keyword evidence="8" id="KW-1185">Reference proteome</keyword>
<dbReference type="Proteomes" id="UP000228531">
    <property type="component" value="Unassembled WGS sequence"/>
</dbReference>
<comment type="subcellular location">
    <subcellularLocation>
        <location evidence="1">Membrane</location>
        <topology evidence="1">Multi-pass membrane protein</topology>
    </subcellularLocation>
</comment>
<organism evidence="7 8">
    <name type="scientific">Yoonia maricola</name>
    <dbReference type="NCBI Taxonomy" id="420999"/>
    <lineage>
        <taxon>Bacteria</taxon>
        <taxon>Pseudomonadati</taxon>
        <taxon>Pseudomonadota</taxon>
        <taxon>Alphaproteobacteria</taxon>
        <taxon>Rhodobacterales</taxon>
        <taxon>Paracoccaceae</taxon>
        <taxon>Yoonia</taxon>
    </lineage>
</organism>
<keyword evidence="2 5" id="KW-0812">Transmembrane</keyword>
<dbReference type="Pfam" id="PF04138">
    <property type="entry name" value="GtrA_DPMS_TM"/>
    <property type="match status" value="1"/>
</dbReference>
<feature type="domain" description="GtrA/DPMS transmembrane" evidence="6">
    <location>
        <begin position="12"/>
        <end position="126"/>
    </location>
</feature>
<dbReference type="RefSeq" id="WP_100368387.1">
    <property type="nucleotide sequence ID" value="NZ_PGTY01000002.1"/>
</dbReference>
<evidence type="ECO:0000259" key="6">
    <source>
        <dbReference type="Pfam" id="PF04138"/>
    </source>
</evidence>
<feature type="transmembrane region" description="Helical" evidence="5">
    <location>
        <begin position="44"/>
        <end position="61"/>
    </location>
</feature>
<evidence type="ECO:0000256" key="1">
    <source>
        <dbReference type="ARBA" id="ARBA00004141"/>
    </source>
</evidence>
<dbReference type="GO" id="GO:0000271">
    <property type="term" value="P:polysaccharide biosynthetic process"/>
    <property type="evidence" value="ECO:0007669"/>
    <property type="project" value="InterPro"/>
</dbReference>
<dbReference type="OrthoDB" id="7866443at2"/>
<dbReference type="GO" id="GO:0016020">
    <property type="term" value="C:membrane"/>
    <property type="evidence" value="ECO:0007669"/>
    <property type="project" value="UniProtKB-SubCell"/>
</dbReference>
<keyword evidence="4 5" id="KW-0472">Membrane</keyword>
<evidence type="ECO:0000313" key="7">
    <source>
        <dbReference type="EMBL" id="PJI86058.1"/>
    </source>
</evidence>
<evidence type="ECO:0000313" key="8">
    <source>
        <dbReference type="Proteomes" id="UP000228531"/>
    </source>
</evidence>
<dbReference type="InterPro" id="IPR007267">
    <property type="entry name" value="GtrA_DPMS_TM"/>
</dbReference>
<name>A0A2M8W575_9RHOB</name>
<evidence type="ECO:0000256" key="3">
    <source>
        <dbReference type="ARBA" id="ARBA00022989"/>
    </source>
</evidence>
<reference evidence="7 8" key="1">
    <citation type="submission" date="2017-11" db="EMBL/GenBank/DDBJ databases">
        <title>Genomic Encyclopedia of Archaeal and Bacterial Type Strains, Phase II (KMG-II): From Individual Species to Whole Genera.</title>
        <authorList>
            <person name="Goeker M."/>
        </authorList>
    </citation>
    <scope>NUCLEOTIDE SEQUENCE [LARGE SCALE GENOMIC DNA]</scope>
    <source>
        <strain evidence="7 8">DSM 29128</strain>
    </source>
</reference>
<feature type="transmembrane region" description="Helical" evidence="5">
    <location>
        <begin position="73"/>
        <end position="92"/>
    </location>
</feature>
<evidence type="ECO:0000256" key="5">
    <source>
        <dbReference type="SAM" id="Phobius"/>
    </source>
</evidence>
<keyword evidence="3 5" id="KW-1133">Transmembrane helix</keyword>
<accession>A0A2M8W575</accession>
<dbReference type="AlphaFoldDB" id="A0A2M8W575"/>